<proteinExistence type="predicted"/>
<evidence type="ECO:0000313" key="1">
    <source>
        <dbReference type="EMBL" id="GHK52428.1"/>
    </source>
</evidence>
<reference evidence="1" key="1">
    <citation type="submission" date="2020-10" db="EMBL/GenBank/DDBJ databases">
        <title>Genome Sequence of ESBL Producing Zambian Clinical Strains.</title>
        <authorList>
            <person name="Shawa M."/>
            <person name="Furuta Y."/>
            <person name="Simbotwe M."/>
            <person name="Mulenga E."/>
            <person name="Mubanga M."/>
            <person name="Mulenga G."/>
            <person name="Kaile C."/>
            <person name="Zorigt T."/>
            <person name="Hang'ombe B."/>
            <person name="Higashi H."/>
        </authorList>
    </citation>
    <scope>NUCLEOTIDE SEQUENCE</scope>
    <source>
        <strain evidence="1">Zam_UTH_09</strain>
    </source>
</reference>
<comment type="caution">
    <text evidence="1">The sequence shown here is derived from an EMBL/GenBank/DDBJ whole genome shotgun (WGS) entry which is preliminary data.</text>
</comment>
<name>A0A919HPS4_KLEPN</name>
<dbReference type="Proteomes" id="UP000655094">
    <property type="component" value="Unassembled WGS sequence"/>
</dbReference>
<organism evidence="1 2">
    <name type="scientific">Klebsiella pneumoniae</name>
    <dbReference type="NCBI Taxonomy" id="573"/>
    <lineage>
        <taxon>Bacteria</taxon>
        <taxon>Pseudomonadati</taxon>
        <taxon>Pseudomonadota</taxon>
        <taxon>Gammaproteobacteria</taxon>
        <taxon>Enterobacterales</taxon>
        <taxon>Enterobacteriaceae</taxon>
        <taxon>Klebsiella/Raoultella group</taxon>
        <taxon>Klebsiella</taxon>
        <taxon>Klebsiella pneumoniae complex</taxon>
    </lineage>
</organism>
<evidence type="ECO:0000313" key="2">
    <source>
        <dbReference type="Proteomes" id="UP000655094"/>
    </source>
</evidence>
<dbReference type="EMBL" id="BNFF01000001">
    <property type="protein sequence ID" value="GHK52428.1"/>
    <property type="molecule type" value="Genomic_DNA"/>
</dbReference>
<gene>
    <name evidence="1" type="ORF">KPZU09_21640</name>
</gene>
<sequence length="46" mass="5403">MADPLLFERFPQIAFNAGRLDRSIILDTEDYLHIARPEIANFRRLS</sequence>
<dbReference type="AlphaFoldDB" id="A0A919HPS4"/>
<accession>A0A919HPS4</accession>
<protein>
    <submittedName>
        <fullName evidence="1">Uncharacterized protein</fullName>
    </submittedName>
</protein>